<protein>
    <submittedName>
        <fullName evidence="2">Outer membrane lipid asymmetry maintenance protein MlaD</fullName>
    </submittedName>
</protein>
<feature type="domain" description="Mce/MlaD" evidence="1">
    <location>
        <begin position="39"/>
        <end position="117"/>
    </location>
</feature>
<dbReference type="NCBIfam" id="TIGR04430">
    <property type="entry name" value="OM_asym_MlaD"/>
    <property type="match status" value="1"/>
</dbReference>
<comment type="caution">
    <text evidence="2">The sequence shown here is derived from an EMBL/GenBank/DDBJ whole genome shotgun (WGS) entry which is preliminary data.</text>
</comment>
<dbReference type="AlphaFoldDB" id="A0A370DU80"/>
<dbReference type="InterPro" id="IPR030970">
    <property type="entry name" value="ABC_MlaD"/>
</dbReference>
<evidence type="ECO:0000259" key="1">
    <source>
        <dbReference type="Pfam" id="PF02470"/>
    </source>
</evidence>
<dbReference type="InterPro" id="IPR052336">
    <property type="entry name" value="MlaD_Phospholipid_Transporter"/>
</dbReference>
<name>A0A370DU80_9GAMM</name>
<dbReference type="PANTHER" id="PTHR33371:SF4">
    <property type="entry name" value="INTERMEMBRANE PHOSPHOLIPID TRANSPORT SYSTEM BINDING PROTEIN MLAD"/>
    <property type="match status" value="1"/>
</dbReference>
<dbReference type="GO" id="GO:0005548">
    <property type="term" value="F:phospholipid transporter activity"/>
    <property type="evidence" value="ECO:0007669"/>
    <property type="project" value="TreeGrafter"/>
</dbReference>
<dbReference type="Proteomes" id="UP000255508">
    <property type="component" value="Unassembled WGS sequence"/>
</dbReference>
<reference evidence="2 3" key="1">
    <citation type="journal article" date="2018" name="ISME J.">
        <title>Endosymbiont genomes yield clues of tubeworm success.</title>
        <authorList>
            <person name="Li Y."/>
            <person name="Liles M.R."/>
            <person name="Halanych K.M."/>
        </authorList>
    </citation>
    <scope>NUCLEOTIDE SEQUENCE [LARGE SCALE GENOMIC DNA]</scope>
    <source>
        <strain evidence="2">A1422</strain>
    </source>
</reference>
<dbReference type="PANTHER" id="PTHR33371">
    <property type="entry name" value="INTERMEMBRANE PHOSPHOLIPID TRANSPORT SYSTEM BINDING PROTEIN MLAD-RELATED"/>
    <property type="match status" value="1"/>
</dbReference>
<accession>A0A370DU80</accession>
<dbReference type="GO" id="GO:0005543">
    <property type="term" value="F:phospholipid binding"/>
    <property type="evidence" value="ECO:0007669"/>
    <property type="project" value="TreeGrafter"/>
</dbReference>
<evidence type="ECO:0000313" key="2">
    <source>
        <dbReference type="EMBL" id="RDH88882.1"/>
    </source>
</evidence>
<dbReference type="EMBL" id="QFXD01000243">
    <property type="protein sequence ID" value="RDH88882.1"/>
    <property type="molecule type" value="Genomic_DNA"/>
</dbReference>
<evidence type="ECO:0000313" key="3">
    <source>
        <dbReference type="Proteomes" id="UP000255508"/>
    </source>
</evidence>
<proteinExistence type="predicted"/>
<gene>
    <name evidence="2" type="primary">mlaD</name>
    <name evidence="2" type="ORF">DIZ79_14170</name>
</gene>
<dbReference type="InterPro" id="IPR003399">
    <property type="entry name" value="Mce/MlaD"/>
</dbReference>
<organism evidence="2 3">
    <name type="scientific">endosymbiont of Lamellibrachia luymesi</name>
    <dbReference type="NCBI Taxonomy" id="2200907"/>
    <lineage>
        <taxon>Bacteria</taxon>
        <taxon>Pseudomonadati</taxon>
        <taxon>Pseudomonadota</taxon>
        <taxon>Gammaproteobacteria</taxon>
        <taxon>sulfur-oxidizing symbionts</taxon>
    </lineage>
</organism>
<sequence length="156" mass="16957">MKIRQVEIAVGAFMAAGLIALFFLAMQVSNLSAFTTGEGYEVTARFDNIGGLKVRSPVAMAGVRLGRVVEIRYDQSSYEALVTLRIESQYDQIPDDTFAKIYTSGLLGEQYIGLDPGGSEEMLADGGEITMTQSALVLEEIIGQFLFSKAEEKGLE</sequence>
<dbReference type="Pfam" id="PF02470">
    <property type="entry name" value="MlaD"/>
    <property type="match status" value="1"/>
</dbReference>